<organism evidence="7 8">
    <name type="scientific">Rhizobium hainanense</name>
    <dbReference type="NCBI Taxonomy" id="52131"/>
    <lineage>
        <taxon>Bacteria</taxon>
        <taxon>Pseudomonadati</taxon>
        <taxon>Pseudomonadota</taxon>
        <taxon>Alphaproteobacteria</taxon>
        <taxon>Hyphomicrobiales</taxon>
        <taxon>Rhizobiaceae</taxon>
        <taxon>Rhizobium/Agrobacterium group</taxon>
        <taxon>Rhizobium</taxon>
    </lineage>
</organism>
<dbReference type="CDD" id="cd11386">
    <property type="entry name" value="MCP_signal"/>
    <property type="match status" value="1"/>
</dbReference>
<dbReference type="InterPro" id="IPR051310">
    <property type="entry name" value="MCP_chemotaxis"/>
</dbReference>
<evidence type="ECO:0000256" key="3">
    <source>
        <dbReference type="PROSITE-ProRule" id="PRU00284"/>
    </source>
</evidence>
<feature type="region of interest" description="Disordered" evidence="4">
    <location>
        <begin position="448"/>
        <end position="468"/>
    </location>
</feature>
<evidence type="ECO:0000256" key="1">
    <source>
        <dbReference type="ARBA" id="ARBA00022500"/>
    </source>
</evidence>
<dbReference type="PROSITE" id="PS50885">
    <property type="entry name" value="HAMP"/>
    <property type="match status" value="1"/>
</dbReference>
<dbReference type="InterPro" id="IPR004090">
    <property type="entry name" value="Chemotax_Me-accpt_rcpt"/>
</dbReference>
<accession>A0A1C3W844</accession>
<protein>
    <submittedName>
        <fullName evidence="7">Methyl-accepting chemotaxis protein (MCP) signalling domain-containing protein</fullName>
    </submittedName>
</protein>
<comment type="similarity">
    <text evidence="2">Belongs to the methyl-accepting chemotaxis (MCP) protein family.</text>
</comment>
<dbReference type="SMART" id="SM00283">
    <property type="entry name" value="MA"/>
    <property type="match status" value="1"/>
</dbReference>
<keyword evidence="3" id="KW-0807">Transducer</keyword>
<sequence>MFSRSKAKEETETYRRAQIHAEFRCEAMAANCGVPVFEAVLSSPSLSDVANTWSWPEDIAQRYGFSANATPDGLADKIKNGRLLYRKLQEFIANKDELRFTAFFHFLLPGAESKKFRMAAGKAVSSEGVVHLFGSLFDLSAPVELDADEQRMNEVEQNGILGMARSLAALAQGDLGQRVTVEFHPKAARLKTDLNTALEKLDMVMQAVTLSGMNIRHGSNEISSAINDLARRTENSAATLEETSAAVSEIDMRLRTTAASSKEVSGIIGLVQDKTFKSGAVATRAVNAMSKIEQSSRQIGDILGVIDNIAFQTNLLALNAGVEAARAGDAGKGFAVVAQEVRELAQRSAGAAKEIKALIAESAAQVDEGVSLVQQTGEAFRAITEEFTGIGTYIAEITSNVSEQSHGLAQISASIRQMDLVTQQNAAMVEELSAASTSLSNEARSLSEKASVFKVSDQRASAESAQAA</sequence>
<dbReference type="PRINTS" id="PR00260">
    <property type="entry name" value="CHEMTRNSDUCR"/>
</dbReference>
<evidence type="ECO:0000259" key="6">
    <source>
        <dbReference type="PROSITE" id="PS50885"/>
    </source>
</evidence>
<dbReference type="GO" id="GO:0016020">
    <property type="term" value="C:membrane"/>
    <property type="evidence" value="ECO:0007669"/>
    <property type="project" value="InterPro"/>
</dbReference>
<gene>
    <name evidence="7" type="ORF">GA0061100_11329</name>
</gene>
<keyword evidence="8" id="KW-1185">Reference proteome</keyword>
<dbReference type="InterPro" id="IPR003660">
    <property type="entry name" value="HAMP_dom"/>
</dbReference>
<dbReference type="RefSeq" id="WP_244557985.1">
    <property type="nucleotide sequence ID" value="NZ_FMAC01000013.1"/>
</dbReference>
<dbReference type="GO" id="GO:0007165">
    <property type="term" value="P:signal transduction"/>
    <property type="evidence" value="ECO:0007669"/>
    <property type="project" value="UniProtKB-KW"/>
</dbReference>
<dbReference type="InterPro" id="IPR004089">
    <property type="entry name" value="MCPsignal_dom"/>
</dbReference>
<evidence type="ECO:0000259" key="5">
    <source>
        <dbReference type="PROSITE" id="PS50111"/>
    </source>
</evidence>
<dbReference type="Gene3D" id="1.10.287.950">
    <property type="entry name" value="Methyl-accepting chemotaxis protein"/>
    <property type="match status" value="1"/>
</dbReference>
<dbReference type="GO" id="GO:0006935">
    <property type="term" value="P:chemotaxis"/>
    <property type="evidence" value="ECO:0007669"/>
    <property type="project" value="UniProtKB-KW"/>
</dbReference>
<dbReference type="EMBL" id="FMAC01000013">
    <property type="protein sequence ID" value="SCB36229.1"/>
    <property type="molecule type" value="Genomic_DNA"/>
</dbReference>
<reference evidence="8" key="1">
    <citation type="submission" date="2016-08" db="EMBL/GenBank/DDBJ databases">
        <authorList>
            <person name="Varghese N."/>
            <person name="Submissions Spin"/>
        </authorList>
    </citation>
    <scope>NUCLEOTIDE SEQUENCE [LARGE SCALE GENOMIC DNA]</scope>
    <source>
        <strain evidence="8">CCBAU 57015</strain>
    </source>
</reference>
<evidence type="ECO:0000256" key="4">
    <source>
        <dbReference type="SAM" id="MobiDB-lite"/>
    </source>
</evidence>
<evidence type="ECO:0000256" key="2">
    <source>
        <dbReference type="ARBA" id="ARBA00029447"/>
    </source>
</evidence>
<dbReference type="STRING" id="52131.GA0061100_11329"/>
<dbReference type="PANTHER" id="PTHR43531">
    <property type="entry name" value="PROTEIN ICFG"/>
    <property type="match status" value="1"/>
</dbReference>
<dbReference type="SUPFAM" id="SSF58104">
    <property type="entry name" value="Methyl-accepting chemotaxis protein (MCP) signaling domain"/>
    <property type="match status" value="1"/>
</dbReference>
<feature type="compositionally biased region" description="Polar residues" evidence="4">
    <location>
        <begin position="458"/>
        <end position="468"/>
    </location>
</feature>
<dbReference type="PANTHER" id="PTHR43531:SF11">
    <property type="entry name" value="METHYL-ACCEPTING CHEMOTAXIS PROTEIN 3"/>
    <property type="match status" value="1"/>
</dbReference>
<dbReference type="AlphaFoldDB" id="A0A1C3W844"/>
<feature type="domain" description="Methyl-accepting transducer" evidence="5">
    <location>
        <begin position="211"/>
        <end position="440"/>
    </location>
</feature>
<dbReference type="PROSITE" id="PS50111">
    <property type="entry name" value="CHEMOTAXIS_TRANSDUC_2"/>
    <property type="match status" value="1"/>
</dbReference>
<evidence type="ECO:0000313" key="7">
    <source>
        <dbReference type="EMBL" id="SCB36229.1"/>
    </source>
</evidence>
<keyword evidence="1" id="KW-0145">Chemotaxis</keyword>
<name>A0A1C3W844_9HYPH</name>
<dbReference type="GO" id="GO:0004888">
    <property type="term" value="F:transmembrane signaling receptor activity"/>
    <property type="evidence" value="ECO:0007669"/>
    <property type="project" value="InterPro"/>
</dbReference>
<evidence type="ECO:0000313" key="8">
    <source>
        <dbReference type="Proteomes" id="UP000186228"/>
    </source>
</evidence>
<feature type="domain" description="HAMP" evidence="6">
    <location>
        <begin position="160"/>
        <end position="206"/>
    </location>
</feature>
<proteinExistence type="inferred from homology"/>
<dbReference type="Proteomes" id="UP000186228">
    <property type="component" value="Unassembled WGS sequence"/>
</dbReference>
<dbReference type="Pfam" id="PF00015">
    <property type="entry name" value="MCPsignal"/>
    <property type="match status" value="1"/>
</dbReference>